<evidence type="ECO:0000256" key="1">
    <source>
        <dbReference type="SAM" id="MobiDB-lite"/>
    </source>
</evidence>
<gene>
    <name evidence="2" type="ORF">MMSR116_18620</name>
</gene>
<evidence type="ECO:0000313" key="3">
    <source>
        <dbReference type="Proteomes" id="UP000012488"/>
    </source>
</evidence>
<dbReference type="EMBL" id="CP043538">
    <property type="protein sequence ID" value="QGY03682.1"/>
    <property type="molecule type" value="Genomic_DNA"/>
</dbReference>
<dbReference type="AlphaFoldDB" id="A0A6B9FNU8"/>
<dbReference type="RefSeq" id="WP_010687579.1">
    <property type="nucleotide sequence ID" value="NZ_CP043538.1"/>
</dbReference>
<name>A0A6B9FNU8_9HYPH</name>
<dbReference type="KEGG" id="mmes:MMSR116_18620"/>
<protein>
    <submittedName>
        <fullName evidence="2">Uncharacterized protein</fullName>
    </submittedName>
</protein>
<evidence type="ECO:0000313" key="2">
    <source>
        <dbReference type="EMBL" id="QGY03682.1"/>
    </source>
</evidence>
<reference evidence="2 3" key="1">
    <citation type="journal article" date="2012" name="Genet. Mol. Biol.">
        <title>Analysis of 16S rRNA and mxaF genes revealing insights into Methylobacterium niche-specific plant association.</title>
        <authorList>
            <person name="Dourado M.N."/>
            <person name="Andreote F.D."/>
            <person name="Dini-Andreote F."/>
            <person name="Conti R."/>
            <person name="Araujo J.M."/>
            <person name="Araujo W.L."/>
        </authorList>
    </citation>
    <scope>NUCLEOTIDE SEQUENCE [LARGE SCALE GENOMIC DNA]</scope>
    <source>
        <strain evidence="2 3">SR1.6/6</strain>
    </source>
</reference>
<dbReference type="OrthoDB" id="8004444at2"/>
<reference evidence="2 3" key="2">
    <citation type="journal article" date="2013" name="Genome Announc.">
        <title>Draft Genome Sequence of Methylobacterium mesophilicum Strain SR1.6/6, Isolated from Citrus sinensis.</title>
        <authorList>
            <person name="Marinho Almeida D."/>
            <person name="Dini-Andreote F."/>
            <person name="Camargo Neves A.A."/>
            <person name="Juca Ramos R.T."/>
            <person name="Andreote F.D."/>
            <person name="Carneiro A.R."/>
            <person name="Oliveira de Souza Lima A."/>
            <person name="Caracciolo Gomes de Sa P.H."/>
            <person name="Ribeiro Barbosa M.S."/>
            <person name="Araujo W.L."/>
            <person name="Silva A."/>
        </authorList>
    </citation>
    <scope>NUCLEOTIDE SEQUENCE [LARGE SCALE GENOMIC DNA]</scope>
    <source>
        <strain evidence="2 3">SR1.6/6</strain>
    </source>
</reference>
<feature type="region of interest" description="Disordered" evidence="1">
    <location>
        <begin position="1"/>
        <end position="73"/>
    </location>
</feature>
<proteinExistence type="predicted"/>
<accession>A0A6B9FNU8</accession>
<dbReference type="Proteomes" id="UP000012488">
    <property type="component" value="Chromosome"/>
</dbReference>
<organism evidence="2 3">
    <name type="scientific">Methylobacterium mesophilicum SR1.6/6</name>
    <dbReference type="NCBI Taxonomy" id="908290"/>
    <lineage>
        <taxon>Bacteria</taxon>
        <taxon>Pseudomonadati</taxon>
        <taxon>Pseudomonadota</taxon>
        <taxon>Alphaproteobacteria</taxon>
        <taxon>Hyphomicrobiales</taxon>
        <taxon>Methylobacteriaceae</taxon>
        <taxon>Methylobacterium</taxon>
    </lineage>
</organism>
<sequence length="73" mass="7416">MPESDPGPARETLAEDPPSGRPYPPEPVAKRAQGARSPGQSEPGDMGAFDTTTGAQPRHESPSGNGAGGYRGA</sequence>